<dbReference type="Proteomes" id="UP000070700">
    <property type="component" value="Unassembled WGS sequence"/>
</dbReference>
<dbReference type="KEGG" id="psco:LY89DRAFT_272139"/>
<accession>A0A132BCV7</accession>
<keyword evidence="4" id="KW-0560">Oxidoreductase</keyword>
<sequence>MAISILSTLLSSIVFLTCYILWKKVLISSASSKAGCSSPIKYNHLDPFFGLDLFIRKIRYTQVGDLLALDDEIFAKYGKTVHTLFFGANHWMTMDPLMIQAVAATEADKFGNEPTNRKSCGPLLGDGAFTVDGALWKRSRDIINPIFSRSQVSQLSSLKIHIQRFMEHIPRDGSTIDIQPLTKMLFLDSSTEFIFGKSAGSLTECELTIGAQKFSEAFDEGLRGMRKNYMTGQFSWLIGTDKKWLEKCSEIHAVVDGYIEEEIEYQRSTKEMGLSTDTPSESSAYKYVLLRELVKNHSDDKLYIRSELMNVFFAARDSVGTVTANMIFHLARSPGVWQKLRKEVGGIASNQELTFEFLKSLKYVQAVIEETLRLVHPVDRCWRTCLSPCILPRGGGNSGREPILLQPGDQIELVYGSMHKDKDIWGEDASSFVPERMLGLKHSWQYIPFMGGRRTCPGQQNAYTDMAFFLVKMVQEFKTIENRDDCLEYVEEYVMTKESRNGVKVAFTVS</sequence>
<dbReference type="InterPro" id="IPR001128">
    <property type="entry name" value="Cyt_P450"/>
</dbReference>
<dbReference type="GO" id="GO:0020037">
    <property type="term" value="F:heme binding"/>
    <property type="evidence" value="ECO:0007669"/>
    <property type="project" value="InterPro"/>
</dbReference>
<keyword evidence="5" id="KW-0408">Iron</keyword>
<proteinExistence type="inferred from homology"/>
<dbReference type="Pfam" id="PF00067">
    <property type="entry name" value="p450"/>
    <property type="match status" value="1"/>
</dbReference>
<comment type="cofactor">
    <cofactor evidence="1">
        <name>heme</name>
        <dbReference type="ChEBI" id="CHEBI:30413"/>
    </cofactor>
</comment>
<dbReference type="PRINTS" id="PR00385">
    <property type="entry name" value="P450"/>
</dbReference>
<protein>
    <submittedName>
        <fullName evidence="7">Cytochrome P450 alkane hydroxylase-like protein</fullName>
    </submittedName>
</protein>
<evidence type="ECO:0000256" key="1">
    <source>
        <dbReference type="ARBA" id="ARBA00001971"/>
    </source>
</evidence>
<reference evidence="7 8" key="1">
    <citation type="submission" date="2015-10" db="EMBL/GenBank/DDBJ databases">
        <title>Full genome of DAOMC 229536 Phialocephala scopiformis, a fungal endophyte of spruce producing the potent anti-insectan compound rugulosin.</title>
        <authorList>
            <consortium name="DOE Joint Genome Institute"/>
            <person name="Walker A.K."/>
            <person name="Frasz S.L."/>
            <person name="Seifert K.A."/>
            <person name="Miller J.D."/>
            <person name="Mondo S.J."/>
            <person name="Labutti K."/>
            <person name="Lipzen A."/>
            <person name="Dockter R."/>
            <person name="Kennedy M."/>
            <person name="Grigoriev I.V."/>
            <person name="Spatafora J.W."/>
        </authorList>
    </citation>
    <scope>NUCLEOTIDE SEQUENCE [LARGE SCALE GENOMIC DNA]</scope>
    <source>
        <strain evidence="7 8">CBS 120377</strain>
    </source>
</reference>
<dbReference type="InterPro" id="IPR002974">
    <property type="entry name" value="Cyt_P450_E_CYP52_ascomycetes"/>
</dbReference>
<keyword evidence="6" id="KW-0503">Monooxygenase</keyword>
<evidence type="ECO:0000256" key="5">
    <source>
        <dbReference type="ARBA" id="ARBA00023004"/>
    </source>
</evidence>
<keyword evidence="3" id="KW-0479">Metal-binding</keyword>
<dbReference type="GO" id="GO:0016712">
    <property type="term" value="F:oxidoreductase activity, acting on paired donors, with incorporation or reduction of molecular oxygen, reduced flavin or flavoprotein as one donor, and incorporation of one atom of oxygen"/>
    <property type="evidence" value="ECO:0007669"/>
    <property type="project" value="InterPro"/>
</dbReference>
<name>A0A132BCV7_MOLSC</name>
<dbReference type="PRINTS" id="PR01239">
    <property type="entry name" value="EP450IICYP52"/>
</dbReference>
<evidence type="ECO:0000256" key="3">
    <source>
        <dbReference type="ARBA" id="ARBA00022723"/>
    </source>
</evidence>
<dbReference type="EMBL" id="KQ947430">
    <property type="protein sequence ID" value="KUJ10201.1"/>
    <property type="molecule type" value="Genomic_DNA"/>
</dbReference>
<evidence type="ECO:0000256" key="4">
    <source>
        <dbReference type="ARBA" id="ARBA00023002"/>
    </source>
</evidence>
<dbReference type="SUPFAM" id="SSF48264">
    <property type="entry name" value="Cytochrome P450"/>
    <property type="match status" value="1"/>
</dbReference>
<dbReference type="OrthoDB" id="1470350at2759"/>
<keyword evidence="8" id="KW-1185">Reference proteome</keyword>
<dbReference type="InParanoid" id="A0A132BCV7"/>
<dbReference type="RefSeq" id="XP_018064556.1">
    <property type="nucleotide sequence ID" value="XM_018206374.1"/>
</dbReference>
<dbReference type="AlphaFoldDB" id="A0A132BCV7"/>
<dbReference type="InterPro" id="IPR047146">
    <property type="entry name" value="Cyt_P450_E_CYP52_fungi"/>
</dbReference>
<dbReference type="InterPro" id="IPR036396">
    <property type="entry name" value="Cyt_P450_sf"/>
</dbReference>
<evidence type="ECO:0000313" key="8">
    <source>
        <dbReference type="Proteomes" id="UP000070700"/>
    </source>
</evidence>
<evidence type="ECO:0000256" key="6">
    <source>
        <dbReference type="ARBA" id="ARBA00023033"/>
    </source>
</evidence>
<evidence type="ECO:0000313" key="7">
    <source>
        <dbReference type="EMBL" id="KUJ10201.1"/>
    </source>
</evidence>
<dbReference type="GO" id="GO:0005506">
    <property type="term" value="F:iron ion binding"/>
    <property type="evidence" value="ECO:0007669"/>
    <property type="project" value="InterPro"/>
</dbReference>
<organism evidence="7 8">
    <name type="scientific">Mollisia scopiformis</name>
    <name type="common">Conifer needle endophyte fungus</name>
    <name type="synonym">Phialocephala scopiformis</name>
    <dbReference type="NCBI Taxonomy" id="149040"/>
    <lineage>
        <taxon>Eukaryota</taxon>
        <taxon>Fungi</taxon>
        <taxon>Dikarya</taxon>
        <taxon>Ascomycota</taxon>
        <taxon>Pezizomycotina</taxon>
        <taxon>Leotiomycetes</taxon>
        <taxon>Helotiales</taxon>
        <taxon>Mollisiaceae</taxon>
        <taxon>Mollisia</taxon>
    </lineage>
</organism>
<dbReference type="Gene3D" id="1.10.630.10">
    <property type="entry name" value="Cytochrome P450"/>
    <property type="match status" value="1"/>
</dbReference>
<evidence type="ECO:0000256" key="2">
    <source>
        <dbReference type="ARBA" id="ARBA00010617"/>
    </source>
</evidence>
<comment type="similarity">
    <text evidence="2">Belongs to the cytochrome P450 family.</text>
</comment>
<dbReference type="GeneID" id="28816100"/>
<dbReference type="STRING" id="149040.A0A132BCV7"/>
<gene>
    <name evidence="7" type="ORF">LY89DRAFT_272139</name>
</gene>
<dbReference type="PANTHER" id="PTHR24287:SF17">
    <property type="entry name" value="P450, PUTATIVE (EUROFUNG)-RELATED"/>
    <property type="match status" value="1"/>
</dbReference>
<dbReference type="PANTHER" id="PTHR24287">
    <property type="entry name" value="P450, PUTATIVE (EUROFUNG)-RELATED"/>
    <property type="match status" value="1"/>
</dbReference>